<gene>
    <name evidence="3" type="ORF">TCAL_05916</name>
</gene>
<keyword evidence="4" id="KW-1185">Reference proteome</keyword>
<dbReference type="PANTHER" id="PTHR10845">
    <property type="entry name" value="REGULATOR OF G PROTEIN SIGNALING"/>
    <property type="match status" value="1"/>
</dbReference>
<comment type="caution">
    <text evidence="3">The sequence shown here is derived from an EMBL/GenBank/DDBJ whole genome shotgun (WGS) entry which is preliminary data.</text>
</comment>
<dbReference type="InterPro" id="IPR016137">
    <property type="entry name" value="RGS"/>
</dbReference>
<dbReference type="AlphaFoldDB" id="A0A553PN19"/>
<dbReference type="SMART" id="SM00315">
    <property type="entry name" value="RGS"/>
    <property type="match status" value="1"/>
</dbReference>
<dbReference type="InterPro" id="IPR036305">
    <property type="entry name" value="RGS_sf"/>
</dbReference>
<feature type="chain" id="PRO_5022062292" description="RGS domain-containing protein" evidence="1">
    <location>
        <begin position="22"/>
        <end position="193"/>
    </location>
</feature>
<evidence type="ECO:0000259" key="2">
    <source>
        <dbReference type="PROSITE" id="PS50132"/>
    </source>
</evidence>
<dbReference type="PANTHER" id="PTHR10845:SF259">
    <property type="entry name" value="RGS DOMAIN-CONTAINING PROTEIN-RELATED"/>
    <property type="match status" value="1"/>
</dbReference>
<sequence>MLKLGLLLFLSCSSIFHGILARSPHANPLAISLSRMKRFKELPDISGTNNNLKEQMDQEQARELLILPQDGRALFRAFLQKEYAEENLDFVLKVDIYRTCSPRKRAKMAWKLYRTFIAIGAPHELNLDILSRKVTDLAMITPHVSTFDTAQKRILNLLENDAYRRFLMWNVYLDLVHTYDVHQNPDEDDETRL</sequence>
<organism evidence="3 4">
    <name type="scientific">Tigriopus californicus</name>
    <name type="common">Marine copepod</name>
    <dbReference type="NCBI Taxonomy" id="6832"/>
    <lineage>
        <taxon>Eukaryota</taxon>
        <taxon>Metazoa</taxon>
        <taxon>Ecdysozoa</taxon>
        <taxon>Arthropoda</taxon>
        <taxon>Crustacea</taxon>
        <taxon>Multicrustacea</taxon>
        <taxon>Hexanauplia</taxon>
        <taxon>Copepoda</taxon>
        <taxon>Harpacticoida</taxon>
        <taxon>Harpacticidae</taxon>
        <taxon>Tigriopus</taxon>
    </lineage>
</organism>
<evidence type="ECO:0000313" key="3">
    <source>
        <dbReference type="EMBL" id="TRY79081.1"/>
    </source>
</evidence>
<dbReference type="OMA" id="RCCFHRS"/>
<protein>
    <recommendedName>
        <fullName evidence="2">RGS domain-containing protein</fullName>
    </recommendedName>
</protein>
<dbReference type="InterPro" id="IPR044926">
    <property type="entry name" value="RGS_subdomain_2"/>
</dbReference>
<feature type="signal peptide" evidence="1">
    <location>
        <begin position="1"/>
        <end position="21"/>
    </location>
</feature>
<feature type="domain" description="RGS" evidence="2">
    <location>
        <begin position="61"/>
        <end position="176"/>
    </location>
</feature>
<name>A0A553PN19_TIGCA</name>
<dbReference type="Pfam" id="PF00615">
    <property type="entry name" value="RGS"/>
    <property type="match status" value="1"/>
</dbReference>
<dbReference type="STRING" id="6832.A0A553PN19"/>
<evidence type="ECO:0000256" key="1">
    <source>
        <dbReference type="SAM" id="SignalP"/>
    </source>
</evidence>
<dbReference type="PRINTS" id="PR01301">
    <property type="entry name" value="RGSPROTEIN"/>
</dbReference>
<dbReference type="Proteomes" id="UP000318571">
    <property type="component" value="Chromosome 6"/>
</dbReference>
<evidence type="ECO:0000313" key="4">
    <source>
        <dbReference type="Proteomes" id="UP000318571"/>
    </source>
</evidence>
<dbReference type="EMBL" id="VCGU01000002">
    <property type="protein sequence ID" value="TRY79081.1"/>
    <property type="molecule type" value="Genomic_DNA"/>
</dbReference>
<dbReference type="PROSITE" id="PS50132">
    <property type="entry name" value="RGS"/>
    <property type="match status" value="1"/>
</dbReference>
<proteinExistence type="predicted"/>
<dbReference type="Gene3D" id="1.10.167.10">
    <property type="entry name" value="Regulator of G-protein Signalling 4, domain 2"/>
    <property type="match status" value="1"/>
</dbReference>
<reference evidence="3 4" key="1">
    <citation type="journal article" date="2018" name="Nat. Ecol. Evol.">
        <title>Genomic signatures of mitonuclear coevolution across populations of Tigriopus californicus.</title>
        <authorList>
            <person name="Barreto F.S."/>
            <person name="Watson E.T."/>
            <person name="Lima T.G."/>
            <person name="Willett C.S."/>
            <person name="Edmands S."/>
            <person name="Li W."/>
            <person name="Burton R.S."/>
        </authorList>
    </citation>
    <scope>NUCLEOTIDE SEQUENCE [LARGE SCALE GENOMIC DNA]</scope>
    <source>
        <strain evidence="3 4">San Diego</strain>
    </source>
</reference>
<keyword evidence="1" id="KW-0732">Signal</keyword>
<dbReference type="SUPFAM" id="SSF48097">
    <property type="entry name" value="Regulator of G-protein signaling, RGS"/>
    <property type="match status" value="1"/>
</dbReference>
<accession>A0A553PN19</accession>